<proteinExistence type="predicted"/>
<evidence type="ECO:0000256" key="1">
    <source>
        <dbReference type="ARBA" id="ARBA00004651"/>
    </source>
</evidence>
<feature type="transmembrane region" description="Helical" evidence="3">
    <location>
        <begin position="348"/>
        <end position="370"/>
    </location>
</feature>
<evidence type="ECO:0000313" key="5">
    <source>
        <dbReference type="Proteomes" id="UP000722336"/>
    </source>
</evidence>
<organism evidence="4 5">
    <name type="scientific">Pacificimonas pallii</name>
    <dbReference type="NCBI Taxonomy" id="2827236"/>
    <lineage>
        <taxon>Bacteria</taxon>
        <taxon>Pseudomonadati</taxon>
        <taxon>Pseudomonadota</taxon>
        <taxon>Alphaproteobacteria</taxon>
        <taxon>Sphingomonadales</taxon>
        <taxon>Sphingosinicellaceae</taxon>
        <taxon>Pacificimonas</taxon>
    </lineage>
</organism>
<evidence type="ECO:0000256" key="3">
    <source>
        <dbReference type="SAM" id="Phobius"/>
    </source>
</evidence>
<comment type="subcellular location">
    <subcellularLocation>
        <location evidence="1">Cell membrane</location>
        <topology evidence="1">Multi-pass membrane protein</topology>
    </subcellularLocation>
</comment>
<accession>A0ABS6SCC2</accession>
<feature type="transmembrane region" description="Helical" evidence="3">
    <location>
        <begin position="48"/>
        <end position="68"/>
    </location>
</feature>
<comment type="caution">
    <text evidence="4">The sequence shown here is derived from an EMBL/GenBank/DDBJ whole genome shotgun (WGS) entry which is preliminary data.</text>
</comment>
<feature type="transmembrane region" description="Helical" evidence="3">
    <location>
        <begin position="182"/>
        <end position="203"/>
    </location>
</feature>
<dbReference type="Pfam" id="PF00375">
    <property type="entry name" value="SDF"/>
    <property type="match status" value="1"/>
</dbReference>
<dbReference type="PANTHER" id="PTHR42865:SF7">
    <property type="entry name" value="PROTON_GLUTAMATE-ASPARTATE SYMPORTER"/>
    <property type="match status" value="1"/>
</dbReference>
<keyword evidence="2" id="KW-1003">Cell membrane</keyword>
<feature type="transmembrane region" description="Helical" evidence="3">
    <location>
        <begin position="80"/>
        <end position="100"/>
    </location>
</feature>
<sequence length="411" mass="43252">MTKMWFAIPLWQRVIAALILGVITGLAWGPEAESIKWIGDLFIKAIKMLVVPLIFFSLVAGVCAIGDLRKLGAVGGRSLLLFMGTGAISVALGLLIGTVMRPGEGLSIPLPETFTPSTESFDPTDMILRFVPGNVIQVMAEGDVLPLITFAILFGIGILLAKEAGAPMVKAMDSGAIVMQKVTLIVMELTPFGVFALIAWVAGTFGTDALLPLAKVVGLNYFGCGIIILVVYPLIIKMMTKLPIRDFFRGIVDAQAVSFSTASSNATLPVTMRCVQRNLGVSRSVSSFVLSLGATINMNGTAMYMGLASLFGAQVFGIDLDMTDYILIAITGTLGAVGAAGVPGSGLIMMGLVFGVAGIPLETIALVAGIDRIMDMMRTTTNITGDATVAVAVGHMMGEIDVEEYESDDDI</sequence>
<evidence type="ECO:0000256" key="2">
    <source>
        <dbReference type="ARBA" id="ARBA00022475"/>
    </source>
</evidence>
<feature type="transmembrane region" description="Helical" evidence="3">
    <location>
        <begin position="288"/>
        <end position="313"/>
    </location>
</feature>
<dbReference type="EMBL" id="JAGSPA010000001">
    <property type="protein sequence ID" value="MBV7256072.1"/>
    <property type="molecule type" value="Genomic_DNA"/>
</dbReference>
<keyword evidence="3" id="KW-0472">Membrane</keyword>
<gene>
    <name evidence="4" type="ORF">KCG44_04655</name>
</gene>
<name>A0ABS6SCC2_9SPHN</name>
<feature type="transmembrane region" description="Helical" evidence="3">
    <location>
        <begin position="209"/>
        <end position="235"/>
    </location>
</feature>
<dbReference type="RefSeq" id="WP_218444507.1">
    <property type="nucleotide sequence ID" value="NZ_JAGSPA010000001.1"/>
</dbReference>
<dbReference type="Proteomes" id="UP000722336">
    <property type="component" value="Unassembled WGS sequence"/>
</dbReference>
<protein>
    <submittedName>
        <fullName evidence="4">Dicarboxylate/amino acid:cation symporter</fullName>
    </submittedName>
</protein>
<dbReference type="InterPro" id="IPR001991">
    <property type="entry name" value="Na-dicarboxylate_symporter"/>
</dbReference>
<feature type="transmembrane region" description="Helical" evidence="3">
    <location>
        <begin position="325"/>
        <end position="342"/>
    </location>
</feature>
<keyword evidence="3" id="KW-0812">Transmembrane</keyword>
<evidence type="ECO:0000313" key="4">
    <source>
        <dbReference type="EMBL" id="MBV7256072.1"/>
    </source>
</evidence>
<feature type="transmembrane region" description="Helical" evidence="3">
    <location>
        <begin position="144"/>
        <end position="161"/>
    </location>
</feature>
<keyword evidence="3" id="KW-1133">Transmembrane helix</keyword>
<keyword evidence="5" id="KW-1185">Reference proteome</keyword>
<reference evidence="4 5" key="1">
    <citation type="submission" date="2021-04" db="EMBL/GenBank/DDBJ databases">
        <authorList>
            <person name="Pira H."/>
            <person name="Risdian C."/>
            <person name="Wink J."/>
        </authorList>
    </citation>
    <scope>NUCLEOTIDE SEQUENCE [LARGE SCALE GENOMIC DNA]</scope>
    <source>
        <strain evidence="4 5">WHA3</strain>
    </source>
</reference>
<dbReference type="PANTHER" id="PTHR42865">
    <property type="entry name" value="PROTON/GLUTAMATE-ASPARTATE SYMPORTER"/>
    <property type="match status" value="1"/>
</dbReference>